<dbReference type="RefSeq" id="XP_065458889.1">
    <property type="nucleotide sequence ID" value="XM_065602817.1"/>
</dbReference>
<accession>A0ABZ0NR41</accession>
<feature type="chain" id="PRO_5047195853" evidence="2">
    <location>
        <begin position="17"/>
        <end position="187"/>
    </location>
</feature>
<keyword evidence="4" id="KW-1185">Reference proteome</keyword>
<evidence type="ECO:0000256" key="1">
    <source>
        <dbReference type="SAM" id="MobiDB-lite"/>
    </source>
</evidence>
<keyword evidence="2" id="KW-0732">Signal</keyword>
<dbReference type="Proteomes" id="UP001302367">
    <property type="component" value="Chromosome 4"/>
</dbReference>
<evidence type="ECO:0000256" key="2">
    <source>
        <dbReference type="SAM" id="SignalP"/>
    </source>
</evidence>
<reference evidence="3 4" key="1">
    <citation type="submission" date="2023-09" db="EMBL/GenBank/DDBJ databases">
        <title>Complete-Gapless Cercospora beticola genome.</title>
        <authorList>
            <person name="Wyatt N.A."/>
            <person name="Spanner R.E."/>
            <person name="Bolton M.D."/>
        </authorList>
    </citation>
    <scope>NUCLEOTIDE SEQUENCE [LARGE SCALE GENOMIC DNA]</scope>
    <source>
        <strain evidence="3">Cb09-40</strain>
    </source>
</reference>
<evidence type="ECO:0000313" key="3">
    <source>
        <dbReference type="EMBL" id="WPB02019.1"/>
    </source>
</evidence>
<sequence length="187" mass="19042">MQFKYFLAVLPALVLAQEETTTGPIDAATSVISDIAGSASSVASSVSESITSDASSSASASASSEAIQSSIESIQSSASSEIESIQSEVASATESLAEEATGTASGSESSEAGAYQTAAPVLAAGVMAMLAAFLQPHMHHRPTSHYVALTSEGTTDGMISRTEEEIVSVNGVTGHNTSKIPHEWTVE</sequence>
<feature type="signal peptide" evidence="2">
    <location>
        <begin position="1"/>
        <end position="16"/>
    </location>
</feature>
<dbReference type="EMBL" id="CP134187">
    <property type="protein sequence ID" value="WPB02019.1"/>
    <property type="molecule type" value="Genomic_DNA"/>
</dbReference>
<name>A0ABZ0NR41_CERBT</name>
<organism evidence="3 4">
    <name type="scientific">Cercospora beticola</name>
    <name type="common">Sugarbeet leaf spot fungus</name>
    <dbReference type="NCBI Taxonomy" id="122368"/>
    <lineage>
        <taxon>Eukaryota</taxon>
        <taxon>Fungi</taxon>
        <taxon>Dikarya</taxon>
        <taxon>Ascomycota</taxon>
        <taxon>Pezizomycotina</taxon>
        <taxon>Dothideomycetes</taxon>
        <taxon>Dothideomycetidae</taxon>
        <taxon>Mycosphaerellales</taxon>
        <taxon>Mycosphaerellaceae</taxon>
        <taxon>Cercospora</taxon>
    </lineage>
</organism>
<dbReference type="GeneID" id="35428562"/>
<gene>
    <name evidence="3" type="ORF">RHO25_006653</name>
</gene>
<evidence type="ECO:0000313" key="4">
    <source>
        <dbReference type="Proteomes" id="UP001302367"/>
    </source>
</evidence>
<protein>
    <submittedName>
        <fullName evidence="3">Uncharacterized protein</fullName>
    </submittedName>
</protein>
<proteinExistence type="predicted"/>
<feature type="region of interest" description="Disordered" evidence="1">
    <location>
        <begin position="85"/>
        <end position="113"/>
    </location>
</feature>